<dbReference type="InterPro" id="IPR004158">
    <property type="entry name" value="DUF247_pln"/>
</dbReference>
<feature type="region of interest" description="Disordered" evidence="1">
    <location>
        <begin position="88"/>
        <end position="140"/>
    </location>
</feature>
<protein>
    <submittedName>
        <fullName evidence="2">Uncharacterized protein</fullName>
    </submittedName>
</protein>
<evidence type="ECO:0000313" key="3">
    <source>
        <dbReference type="Proteomes" id="UP001168098"/>
    </source>
</evidence>
<comment type="caution">
    <text evidence="2">The sequence shown here is derived from an EMBL/GenBank/DDBJ whole genome shotgun (WGS) entry which is preliminary data.</text>
</comment>
<evidence type="ECO:0000256" key="1">
    <source>
        <dbReference type="SAM" id="MobiDB-lite"/>
    </source>
</evidence>
<accession>A0AA38Z5V7</accession>
<name>A0AA38Z5V7_VITRO</name>
<dbReference type="Proteomes" id="UP001168098">
    <property type="component" value="Unassembled WGS sequence"/>
</dbReference>
<dbReference type="AlphaFoldDB" id="A0AA38Z5V7"/>
<evidence type="ECO:0000313" key="2">
    <source>
        <dbReference type="EMBL" id="KAJ9682633.1"/>
    </source>
</evidence>
<proteinExistence type="predicted"/>
<keyword evidence="3" id="KW-1185">Reference proteome</keyword>
<dbReference type="PANTHER" id="PTHR31549">
    <property type="entry name" value="PROTEIN, PUTATIVE (DUF247)-RELATED-RELATED"/>
    <property type="match status" value="1"/>
</dbReference>
<feature type="region of interest" description="Disordered" evidence="1">
    <location>
        <begin position="49"/>
        <end position="71"/>
    </location>
</feature>
<organism evidence="2 3">
    <name type="scientific">Vitis rotundifolia</name>
    <name type="common">Muscadine grape</name>
    <dbReference type="NCBI Taxonomy" id="103349"/>
    <lineage>
        <taxon>Eukaryota</taxon>
        <taxon>Viridiplantae</taxon>
        <taxon>Streptophyta</taxon>
        <taxon>Embryophyta</taxon>
        <taxon>Tracheophyta</taxon>
        <taxon>Spermatophyta</taxon>
        <taxon>Magnoliopsida</taxon>
        <taxon>eudicotyledons</taxon>
        <taxon>Gunneridae</taxon>
        <taxon>Pentapetalae</taxon>
        <taxon>rosids</taxon>
        <taxon>Vitales</taxon>
        <taxon>Vitaceae</taxon>
        <taxon>Viteae</taxon>
        <taxon>Vitis</taxon>
    </lineage>
</organism>
<dbReference type="EMBL" id="JARBHA010000014">
    <property type="protein sequence ID" value="KAJ9682633.1"/>
    <property type="molecule type" value="Genomic_DNA"/>
</dbReference>
<dbReference type="PANTHER" id="PTHR31549:SF191">
    <property type="entry name" value="DUF247 DOMAIN PROTEIN"/>
    <property type="match status" value="1"/>
</dbReference>
<sequence length="310" mass="35301">MSNVLRNHQINFVVQDLFLLENQLPFGVLKLIFEKGSLSMEEMIKEFFTDTGRPEGSTSEIQLEEEDEEPSHLLDLLRSALLGRYKKSSKHEVGSQPEQEQEAEKKVESSSAIGGDGSSQPEQEQQAEKNGESSSSGGGDGRCCCPCKNGKQRGIWQSFRHIKELKAAGIYLKPSRTSFLTDISFKSYFFYGYLKLPPINIDDATKPMFLNIVAYEMCPDAPDDYAVRSYICFLYHLIDHVDDVEELRSKHILYNCIGSDEEVAKIFNEIADDLVDHDAYKKVKTSIQKHYDKRVNTWIAEALHDHFRSP</sequence>
<gene>
    <name evidence="2" type="ORF">PVL29_018538</name>
</gene>
<dbReference type="Pfam" id="PF03140">
    <property type="entry name" value="DUF247"/>
    <property type="match status" value="1"/>
</dbReference>
<reference evidence="2 3" key="1">
    <citation type="journal article" date="2023" name="BMC Biotechnol.">
        <title>Vitis rotundifolia cv Carlos genome sequencing.</title>
        <authorList>
            <person name="Huff M."/>
            <person name="Hulse-Kemp A."/>
            <person name="Scheffler B."/>
            <person name="Youngblood R."/>
            <person name="Simpson S."/>
            <person name="Babiker E."/>
            <person name="Staton M."/>
        </authorList>
    </citation>
    <scope>NUCLEOTIDE SEQUENCE [LARGE SCALE GENOMIC DNA]</scope>
    <source>
        <tissue evidence="2">Leaf</tissue>
    </source>
</reference>